<dbReference type="SMART" id="SM00382">
    <property type="entry name" value="AAA"/>
    <property type="match status" value="1"/>
</dbReference>
<feature type="transmembrane region" description="Helical" evidence="9">
    <location>
        <begin position="108"/>
        <end position="127"/>
    </location>
</feature>
<feature type="transmembrane region" description="Helical" evidence="9">
    <location>
        <begin position="681"/>
        <end position="699"/>
    </location>
</feature>
<feature type="transmembrane region" description="Helical" evidence="9">
    <location>
        <begin position="26"/>
        <end position="49"/>
    </location>
</feature>
<dbReference type="eggNOG" id="KOG0065">
    <property type="taxonomic scope" value="Eukaryota"/>
</dbReference>
<dbReference type="OMA" id="MIMAWIV"/>
<evidence type="ECO:0000259" key="10">
    <source>
        <dbReference type="PROSITE" id="PS50893"/>
    </source>
</evidence>
<dbReference type="EMBL" id="DS028119">
    <property type="protein sequence ID" value="EEY61557.1"/>
    <property type="molecule type" value="Genomic_DNA"/>
</dbReference>
<sequence length="780" mass="87473">MSLLLGLLNASSFFQLDEVDAQFVMGIPYVVVGFIMIGQSAQVPAFVAIRDVFKKQRRANFFRTASFVVATSTSQIPLAVLETLIFGSIMYWMCGFVSTIEGFVVFELILFLSSMVFGAWFFFLAVVCPDLNVANAITLLSDLLFTIYSGFAITKGEIPSYLLWIYWISPLTWGIRAVAVNQYTDSSFNVCVYRDVDYCEKYDMILGAYSLSSFDVQTERYWLWVGVFALIAIYVVFMIMAWIVLEYWCYENAPNVTLKVENEASFLIPVTLAFKDLWYSVPESENPKTSINLLKGVSGFALPGTITALMGSSGAGKTTLMDVIAGRKTGGMIRGEILLNGYPATDLAIRRATGYCEQVDIHSDASTFREALTFSAFLRQDAEIPDADKYSTVDECLDLLDLHSIADQIIRNSSAEQMKRLTIGVKLAAQPSVLFLDEPTSGLDARSAKLIMDGVRKVADTGRTVICTIHQPSAETAFFGDLGENAWQNPATWMLEVIGAGVGRSDDKFDFVKRAASNVTQARFLLKRFFDLYWRTPSYNLTRFIVSVIIGVAFGITFIDAHYSSYQGINSGLGTAYMTTSFITYITFNAVLPITYRERASYYRERSCETYNAFWYFTGSTIVEIPYCFGASFIFLVIYFPLVKFTGIVEFFSYWLNLSMLVLVQAYFGQLLAYSLPSIEVASVFTVLIGSICTLFTGFNPPASSIPHGYQWLHHFVPHKRTFSSLSAIVFRTTVKKYLEVVFEVKHSDIWSNFAIVVGWAVGLRLLALTALRSINYQKR</sequence>
<dbReference type="KEGG" id="pif:PITG_01876"/>
<dbReference type="HOGENOM" id="CLU_000604_35_6_1"/>
<feature type="transmembrane region" description="Helical" evidence="9">
    <location>
        <begin position="575"/>
        <end position="592"/>
    </location>
</feature>
<dbReference type="PANTHER" id="PTHR19241">
    <property type="entry name" value="ATP-BINDING CASSETTE TRANSPORTER"/>
    <property type="match status" value="1"/>
</dbReference>
<comment type="similarity">
    <text evidence="2">Belongs to the ABC transporter superfamily. ABCG family. PDR (TC 3.A.1.205) subfamily.</text>
</comment>
<dbReference type="GO" id="GO:0016020">
    <property type="term" value="C:membrane"/>
    <property type="evidence" value="ECO:0007669"/>
    <property type="project" value="UniProtKB-SubCell"/>
</dbReference>
<evidence type="ECO:0000256" key="5">
    <source>
        <dbReference type="ARBA" id="ARBA00022741"/>
    </source>
</evidence>
<dbReference type="GO" id="GO:0005524">
    <property type="term" value="F:ATP binding"/>
    <property type="evidence" value="ECO:0007669"/>
    <property type="project" value="UniProtKB-KW"/>
</dbReference>
<dbReference type="InterPro" id="IPR010929">
    <property type="entry name" value="PDR_CDR_ABC"/>
</dbReference>
<dbReference type="FunFam" id="3.40.50.300:FF:000289">
    <property type="entry name" value="ABC transporter G family member 31"/>
    <property type="match status" value="1"/>
</dbReference>
<name>D0MUB0_PHYIT</name>
<dbReference type="Proteomes" id="UP000006643">
    <property type="component" value="Unassembled WGS sequence"/>
</dbReference>
<comment type="subcellular location">
    <subcellularLocation>
        <location evidence="1">Membrane</location>
        <topology evidence="1">Multi-pass membrane protein</topology>
    </subcellularLocation>
</comment>
<dbReference type="InterPro" id="IPR013581">
    <property type="entry name" value="PDR_assoc"/>
</dbReference>
<evidence type="ECO:0000313" key="11">
    <source>
        <dbReference type="EMBL" id="EEY61557.1"/>
    </source>
</evidence>
<feature type="transmembrane region" description="Helical" evidence="9">
    <location>
        <begin position="133"/>
        <end position="154"/>
    </location>
</feature>
<feature type="domain" description="ABC transporter" evidence="10">
    <location>
        <begin position="272"/>
        <end position="524"/>
    </location>
</feature>
<dbReference type="Gene3D" id="3.40.50.300">
    <property type="entry name" value="P-loop containing nucleotide triphosphate hydrolases"/>
    <property type="match status" value="1"/>
</dbReference>
<feature type="transmembrane region" description="Helical" evidence="9">
    <location>
        <begin position="750"/>
        <end position="772"/>
    </location>
</feature>
<evidence type="ECO:0000256" key="6">
    <source>
        <dbReference type="ARBA" id="ARBA00022840"/>
    </source>
</evidence>
<evidence type="ECO:0000256" key="2">
    <source>
        <dbReference type="ARBA" id="ARBA00006012"/>
    </source>
</evidence>
<feature type="transmembrane region" description="Helical" evidence="9">
    <location>
        <begin position="613"/>
        <end position="640"/>
    </location>
</feature>
<accession>D0MUB0</accession>
<keyword evidence="4 9" id="KW-0812">Transmembrane</keyword>
<keyword evidence="3" id="KW-0813">Transport</keyword>
<dbReference type="InterPro" id="IPR003593">
    <property type="entry name" value="AAA+_ATPase"/>
</dbReference>
<gene>
    <name evidence="11" type="ORF">PITG_01876</name>
</gene>
<feature type="transmembrane region" description="Helical" evidence="9">
    <location>
        <begin position="544"/>
        <end position="563"/>
    </location>
</feature>
<dbReference type="Pfam" id="PF01061">
    <property type="entry name" value="ABC2_membrane"/>
    <property type="match status" value="2"/>
</dbReference>
<dbReference type="InterPro" id="IPR003439">
    <property type="entry name" value="ABC_transporter-like_ATP-bd"/>
</dbReference>
<evidence type="ECO:0000313" key="12">
    <source>
        <dbReference type="Proteomes" id="UP000006643"/>
    </source>
</evidence>
<keyword evidence="7 9" id="KW-1133">Transmembrane helix</keyword>
<keyword evidence="6 11" id="KW-0067">ATP-binding</keyword>
<evidence type="ECO:0000256" key="9">
    <source>
        <dbReference type="SAM" id="Phobius"/>
    </source>
</evidence>
<dbReference type="Pfam" id="PF08370">
    <property type="entry name" value="PDR_assoc"/>
    <property type="match status" value="1"/>
</dbReference>
<dbReference type="SUPFAM" id="SSF52540">
    <property type="entry name" value="P-loop containing nucleoside triphosphate hydrolases"/>
    <property type="match status" value="1"/>
</dbReference>
<organism evidence="11 12">
    <name type="scientific">Phytophthora infestans (strain T30-4)</name>
    <name type="common">Potato late blight agent</name>
    <dbReference type="NCBI Taxonomy" id="403677"/>
    <lineage>
        <taxon>Eukaryota</taxon>
        <taxon>Sar</taxon>
        <taxon>Stramenopiles</taxon>
        <taxon>Oomycota</taxon>
        <taxon>Peronosporomycetes</taxon>
        <taxon>Peronosporales</taxon>
        <taxon>Peronosporaceae</taxon>
        <taxon>Phytophthora</taxon>
    </lineage>
</organism>
<feature type="transmembrane region" description="Helical" evidence="9">
    <location>
        <begin position="221"/>
        <end position="245"/>
    </location>
</feature>
<evidence type="ECO:0000256" key="7">
    <source>
        <dbReference type="ARBA" id="ARBA00022989"/>
    </source>
</evidence>
<dbReference type="RefSeq" id="XP_002908474.1">
    <property type="nucleotide sequence ID" value="XM_002908428.1"/>
</dbReference>
<dbReference type="InParanoid" id="D0MUB0"/>
<feature type="transmembrane region" description="Helical" evidence="9">
    <location>
        <begin position="652"/>
        <end position="674"/>
    </location>
</feature>
<evidence type="ECO:0000256" key="8">
    <source>
        <dbReference type="ARBA" id="ARBA00023136"/>
    </source>
</evidence>
<keyword evidence="12" id="KW-1185">Reference proteome</keyword>
<dbReference type="InterPro" id="IPR027417">
    <property type="entry name" value="P-loop_NTPase"/>
</dbReference>
<evidence type="ECO:0000256" key="4">
    <source>
        <dbReference type="ARBA" id="ARBA00022692"/>
    </source>
</evidence>
<proteinExistence type="inferred from homology"/>
<dbReference type="AlphaFoldDB" id="D0MUB0"/>
<dbReference type="Pfam" id="PF06422">
    <property type="entry name" value="PDR_CDR"/>
    <property type="match status" value="1"/>
</dbReference>
<dbReference type="GO" id="GO:0140359">
    <property type="term" value="F:ABC-type transporter activity"/>
    <property type="evidence" value="ECO:0007669"/>
    <property type="project" value="InterPro"/>
</dbReference>
<dbReference type="VEuPathDB" id="FungiDB:PITG_01876"/>
<evidence type="ECO:0000256" key="1">
    <source>
        <dbReference type="ARBA" id="ARBA00004141"/>
    </source>
</evidence>
<keyword evidence="5" id="KW-0547">Nucleotide-binding</keyword>
<evidence type="ECO:0000256" key="3">
    <source>
        <dbReference type="ARBA" id="ARBA00022448"/>
    </source>
</evidence>
<reference evidence="12" key="1">
    <citation type="journal article" date="2009" name="Nature">
        <title>Genome sequence and analysis of the Irish potato famine pathogen Phytophthora infestans.</title>
        <authorList>
            <consortium name="The Broad Institute Genome Sequencing Platform"/>
            <person name="Haas B.J."/>
            <person name="Kamoun S."/>
            <person name="Zody M.C."/>
            <person name="Jiang R.H."/>
            <person name="Handsaker R.E."/>
            <person name="Cano L.M."/>
            <person name="Grabherr M."/>
            <person name="Kodira C.D."/>
            <person name="Raffaele S."/>
            <person name="Torto-Alalibo T."/>
            <person name="Bozkurt T.O."/>
            <person name="Ah-Fong A.M."/>
            <person name="Alvarado L."/>
            <person name="Anderson V.L."/>
            <person name="Armstrong M.R."/>
            <person name="Avrova A."/>
            <person name="Baxter L."/>
            <person name="Beynon J."/>
            <person name="Boevink P.C."/>
            <person name="Bollmann S.R."/>
            <person name="Bos J.I."/>
            <person name="Bulone V."/>
            <person name="Cai G."/>
            <person name="Cakir C."/>
            <person name="Carrington J.C."/>
            <person name="Chawner M."/>
            <person name="Conti L."/>
            <person name="Costanzo S."/>
            <person name="Ewan R."/>
            <person name="Fahlgren N."/>
            <person name="Fischbach M.A."/>
            <person name="Fugelstad J."/>
            <person name="Gilroy E.M."/>
            <person name="Gnerre S."/>
            <person name="Green P.J."/>
            <person name="Grenville-Briggs L.J."/>
            <person name="Griffith J."/>
            <person name="Grunwald N.J."/>
            <person name="Horn K."/>
            <person name="Horner N.R."/>
            <person name="Hu C.H."/>
            <person name="Huitema E."/>
            <person name="Jeong D.H."/>
            <person name="Jones A.M."/>
            <person name="Jones J.D."/>
            <person name="Jones R.W."/>
            <person name="Karlsson E.K."/>
            <person name="Kunjeti S.G."/>
            <person name="Lamour K."/>
            <person name="Liu Z."/>
            <person name="Ma L."/>
            <person name="Maclean D."/>
            <person name="Chibucos M.C."/>
            <person name="McDonald H."/>
            <person name="McWalters J."/>
            <person name="Meijer H.J."/>
            <person name="Morgan W."/>
            <person name="Morris P.F."/>
            <person name="Munro C.A."/>
            <person name="O'Neill K."/>
            <person name="Ospina-Giraldo M."/>
            <person name="Pinzon A."/>
            <person name="Pritchard L."/>
            <person name="Ramsahoye B."/>
            <person name="Ren Q."/>
            <person name="Restrepo S."/>
            <person name="Roy S."/>
            <person name="Sadanandom A."/>
            <person name="Savidor A."/>
            <person name="Schornack S."/>
            <person name="Schwartz D.C."/>
            <person name="Schumann U.D."/>
            <person name="Schwessinger B."/>
            <person name="Seyer L."/>
            <person name="Sharpe T."/>
            <person name="Silvar C."/>
            <person name="Song J."/>
            <person name="Studholme D.J."/>
            <person name="Sykes S."/>
            <person name="Thines M."/>
            <person name="van de Vondervoort P.J."/>
            <person name="Phuntumart V."/>
            <person name="Wawra S."/>
            <person name="Weide R."/>
            <person name="Win J."/>
            <person name="Young C."/>
            <person name="Zhou S."/>
            <person name="Fry W."/>
            <person name="Meyers B.C."/>
            <person name="van West P."/>
            <person name="Ristaino J."/>
            <person name="Govers F."/>
            <person name="Birch P.R."/>
            <person name="Whisson S.C."/>
            <person name="Judelson H.S."/>
            <person name="Nusbaum C."/>
        </authorList>
    </citation>
    <scope>NUCLEOTIDE SEQUENCE [LARGE SCALE GENOMIC DNA]</scope>
    <source>
        <strain evidence="12">T30-4</strain>
    </source>
</reference>
<dbReference type="GeneID" id="9469341"/>
<dbReference type="GO" id="GO:0016887">
    <property type="term" value="F:ATP hydrolysis activity"/>
    <property type="evidence" value="ECO:0007669"/>
    <property type="project" value="InterPro"/>
</dbReference>
<feature type="transmembrane region" description="Helical" evidence="9">
    <location>
        <begin position="161"/>
        <end position="179"/>
    </location>
</feature>
<dbReference type="OrthoDB" id="66620at2759"/>
<protein>
    <submittedName>
        <fullName evidence="11">ATP-binding Cassette (ABC) Superfamily</fullName>
    </submittedName>
</protein>
<dbReference type="PROSITE" id="PS50893">
    <property type="entry name" value="ABC_TRANSPORTER_2"/>
    <property type="match status" value="1"/>
</dbReference>
<keyword evidence="8 9" id="KW-0472">Membrane</keyword>
<dbReference type="InterPro" id="IPR013525">
    <property type="entry name" value="ABC2_TM"/>
</dbReference>
<dbReference type="Pfam" id="PF00005">
    <property type="entry name" value="ABC_tran"/>
    <property type="match status" value="1"/>
</dbReference>